<gene>
    <name evidence="6" type="primary">rpsF</name>
    <name evidence="7" type="ORF">ENW00_06410</name>
</gene>
<name>A0A7C3MKF1_DICTH</name>
<keyword evidence="6" id="KW-0699">rRNA-binding</keyword>
<keyword evidence="6" id="KW-0694">RNA-binding</keyword>
<evidence type="ECO:0000256" key="3">
    <source>
        <dbReference type="ARBA" id="ARBA00023274"/>
    </source>
</evidence>
<dbReference type="Gene3D" id="3.30.70.60">
    <property type="match status" value="1"/>
</dbReference>
<dbReference type="SUPFAM" id="SSF54995">
    <property type="entry name" value="Ribosomal protein S6"/>
    <property type="match status" value="1"/>
</dbReference>
<evidence type="ECO:0000256" key="4">
    <source>
        <dbReference type="ARBA" id="ARBA00035104"/>
    </source>
</evidence>
<dbReference type="NCBIfam" id="TIGR00166">
    <property type="entry name" value="S6"/>
    <property type="match status" value="1"/>
</dbReference>
<evidence type="ECO:0000256" key="6">
    <source>
        <dbReference type="HAMAP-Rule" id="MF_00360"/>
    </source>
</evidence>
<accession>A0A7C3MKF1</accession>
<comment type="function">
    <text evidence="4 6">Binds together with bS18 to 16S ribosomal RNA.</text>
</comment>
<dbReference type="InterPro" id="IPR020814">
    <property type="entry name" value="Ribosomal_S6_plastid/chlpt"/>
</dbReference>
<evidence type="ECO:0000256" key="2">
    <source>
        <dbReference type="ARBA" id="ARBA00022980"/>
    </source>
</evidence>
<keyword evidence="2 6" id="KW-0689">Ribosomal protein</keyword>
<sequence length="97" mass="11772">MRKYEVMYLISPELSEEELNQLTEDLKKDIENLDGEVQTVDNWGKKTLAYPVKKFNDGYYVIMTFLFPQNQLSEFERRLKLREKILRYMITLLEKEE</sequence>
<evidence type="ECO:0000256" key="5">
    <source>
        <dbReference type="ARBA" id="ARBA00035294"/>
    </source>
</evidence>
<keyword evidence="3 6" id="KW-0687">Ribonucleoprotein</keyword>
<dbReference type="InterPro" id="IPR014717">
    <property type="entry name" value="Transl_elong_EF1B/ribsomal_bS6"/>
</dbReference>
<dbReference type="GO" id="GO:1990904">
    <property type="term" value="C:ribonucleoprotein complex"/>
    <property type="evidence" value="ECO:0007669"/>
    <property type="project" value="UniProtKB-KW"/>
</dbReference>
<dbReference type="GO" id="GO:0005737">
    <property type="term" value="C:cytoplasm"/>
    <property type="evidence" value="ECO:0007669"/>
    <property type="project" value="UniProtKB-ARBA"/>
</dbReference>
<dbReference type="HAMAP" id="MF_00360">
    <property type="entry name" value="Ribosomal_bS6"/>
    <property type="match status" value="1"/>
</dbReference>
<dbReference type="Pfam" id="PF01250">
    <property type="entry name" value="Ribosomal_S6"/>
    <property type="match status" value="1"/>
</dbReference>
<comment type="caution">
    <text evidence="7">The sequence shown here is derived from an EMBL/GenBank/DDBJ whole genome shotgun (WGS) entry which is preliminary data.</text>
</comment>
<dbReference type="CDD" id="cd00473">
    <property type="entry name" value="bS6"/>
    <property type="match status" value="1"/>
</dbReference>
<dbReference type="EMBL" id="DTIN01000025">
    <property type="protein sequence ID" value="HFX13769.1"/>
    <property type="molecule type" value="Genomic_DNA"/>
</dbReference>
<protein>
    <recommendedName>
        <fullName evidence="5 6">Small ribosomal subunit protein bS6</fullName>
    </recommendedName>
</protein>
<dbReference type="GO" id="GO:0005840">
    <property type="term" value="C:ribosome"/>
    <property type="evidence" value="ECO:0007669"/>
    <property type="project" value="UniProtKB-KW"/>
</dbReference>
<dbReference type="GO" id="GO:0003735">
    <property type="term" value="F:structural constituent of ribosome"/>
    <property type="evidence" value="ECO:0007669"/>
    <property type="project" value="InterPro"/>
</dbReference>
<dbReference type="InterPro" id="IPR035980">
    <property type="entry name" value="Ribosomal_bS6_sf"/>
</dbReference>
<comment type="similarity">
    <text evidence="1 6">Belongs to the bacterial ribosomal protein bS6 family.</text>
</comment>
<dbReference type="GO" id="GO:0006412">
    <property type="term" value="P:translation"/>
    <property type="evidence" value="ECO:0007669"/>
    <property type="project" value="UniProtKB-UniRule"/>
</dbReference>
<evidence type="ECO:0000313" key="7">
    <source>
        <dbReference type="EMBL" id="HFX13769.1"/>
    </source>
</evidence>
<dbReference type="InterPro" id="IPR000529">
    <property type="entry name" value="Ribosomal_bS6"/>
</dbReference>
<dbReference type="PANTHER" id="PTHR21011">
    <property type="entry name" value="MITOCHONDRIAL 28S RIBOSOMAL PROTEIN S6"/>
    <property type="match status" value="1"/>
</dbReference>
<proteinExistence type="inferred from homology"/>
<dbReference type="PANTHER" id="PTHR21011:SF1">
    <property type="entry name" value="SMALL RIBOSOMAL SUBUNIT PROTEIN BS6M"/>
    <property type="match status" value="1"/>
</dbReference>
<dbReference type="GO" id="GO:0070181">
    <property type="term" value="F:small ribosomal subunit rRNA binding"/>
    <property type="evidence" value="ECO:0007669"/>
    <property type="project" value="TreeGrafter"/>
</dbReference>
<dbReference type="AlphaFoldDB" id="A0A7C3MKF1"/>
<organism evidence="7">
    <name type="scientific">Dictyoglomus thermophilum</name>
    <dbReference type="NCBI Taxonomy" id="14"/>
    <lineage>
        <taxon>Bacteria</taxon>
        <taxon>Pseudomonadati</taxon>
        <taxon>Dictyoglomota</taxon>
        <taxon>Dictyoglomia</taxon>
        <taxon>Dictyoglomales</taxon>
        <taxon>Dictyoglomaceae</taxon>
        <taxon>Dictyoglomus</taxon>
    </lineage>
</organism>
<reference evidence="7" key="1">
    <citation type="journal article" date="2020" name="mSystems">
        <title>Genome- and Community-Level Interaction Insights into Carbon Utilization and Element Cycling Functions of Hydrothermarchaeota in Hydrothermal Sediment.</title>
        <authorList>
            <person name="Zhou Z."/>
            <person name="Liu Y."/>
            <person name="Xu W."/>
            <person name="Pan J."/>
            <person name="Luo Z.H."/>
            <person name="Li M."/>
        </authorList>
    </citation>
    <scope>NUCLEOTIDE SEQUENCE [LARGE SCALE GENOMIC DNA]</scope>
    <source>
        <strain evidence="7">SpSt-81</strain>
    </source>
</reference>
<evidence type="ECO:0000256" key="1">
    <source>
        <dbReference type="ARBA" id="ARBA00009512"/>
    </source>
</evidence>